<dbReference type="Proteomes" id="UP001165270">
    <property type="component" value="Unassembled WGS sequence"/>
</dbReference>
<feature type="transmembrane region" description="Helical" evidence="5">
    <location>
        <begin position="107"/>
        <end position="124"/>
    </location>
</feature>
<evidence type="ECO:0000313" key="8">
    <source>
        <dbReference type="EMBL" id="MCI3240043.1"/>
    </source>
</evidence>
<keyword evidence="1" id="KW-0808">Transferase</keyword>
<dbReference type="Gene3D" id="3.30.565.10">
    <property type="entry name" value="Histidine kinase-like ATPase, C-terminal domain"/>
    <property type="match status" value="1"/>
</dbReference>
<keyword evidence="3" id="KW-0902">Two-component regulatory system</keyword>
<feature type="transmembrane region" description="Helical" evidence="5">
    <location>
        <begin position="177"/>
        <end position="198"/>
    </location>
</feature>
<accession>A0ABS9XD68</accession>
<dbReference type="InterPro" id="IPR050482">
    <property type="entry name" value="Sensor_HK_TwoCompSys"/>
</dbReference>
<feature type="transmembrane region" description="Helical" evidence="5">
    <location>
        <begin position="153"/>
        <end position="171"/>
    </location>
</feature>
<dbReference type="SUPFAM" id="SSF55874">
    <property type="entry name" value="ATPase domain of HSP90 chaperone/DNA topoisomerase II/histidine kinase"/>
    <property type="match status" value="1"/>
</dbReference>
<dbReference type="InterPro" id="IPR003594">
    <property type="entry name" value="HATPase_dom"/>
</dbReference>
<comment type="caution">
    <text evidence="8">The sequence shown here is derived from an EMBL/GenBank/DDBJ whole genome shotgun (WGS) entry which is preliminary data.</text>
</comment>
<organism evidence="8 9">
    <name type="scientific">Streptomyces spinosisporus</name>
    <dbReference type="NCBI Taxonomy" id="2927582"/>
    <lineage>
        <taxon>Bacteria</taxon>
        <taxon>Bacillati</taxon>
        <taxon>Actinomycetota</taxon>
        <taxon>Actinomycetes</taxon>
        <taxon>Kitasatosporales</taxon>
        <taxon>Streptomycetaceae</taxon>
        <taxon>Streptomyces</taxon>
    </lineage>
</organism>
<evidence type="ECO:0000256" key="2">
    <source>
        <dbReference type="ARBA" id="ARBA00022777"/>
    </source>
</evidence>
<evidence type="ECO:0000259" key="6">
    <source>
        <dbReference type="Pfam" id="PF02518"/>
    </source>
</evidence>
<dbReference type="CDD" id="cd16917">
    <property type="entry name" value="HATPase_UhpB-NarQ-NarX-like"/>
    <property type="match status" value="1"/>
</dbReference>
<dbReference type="RefSeq" id="WP_242709159.1">
    <property type="nucleotide sequence ID" value="NZ_JALDAX010000003.1"/>
</dbReference>
<keyword evidence="5" id="KW-1133">Transmembrane helix</keyword>
<keyword evidence="5" id="KW-0472">Membrane</keyword>
<dbReference type="Pfam" id="PF07730">
    <property type="entry name" value="HisKA_3"/>
    <property type="match status" value="1"/>
</dbReference>
<dbReference type="PANTHER" id="PTHR24421:SF63">
    <property type="entry name" value="SENSOR HISTIDINE KINASE DESK"/>
    <property type="match status" value="1"/>
</dbReference>
<dbReference type="Pfam" id="PF02518">
    <property type="entry name" value="HATPase_c"/>
    <property type="match status" value="1"/>
</dbReference>
<evidence type="ECO:0000313" key="9">
    <source>
        <dbReference type="Proteomes" id="UP001165270"/>
    </source>
</evidence>
<keyword evidence="5" id="KW-0812">Transmembrane</keyword>
<proteinExistence type="predicted"/>
<feature type="domain" description="Histidine kinase/HSP90-like ATPase" evidence="6">
    <location>
        <begin position="316"/>
        <end position="412"/>
    </location>
</feature>
<name>A0ABS9XD68_9ACTN</name>
<feature type="domain" description="Signal transduction histidine kinase subgroup 3 dimerisation and phosphoacceptor" evidence="7">
    <location>
        <begin position="216"/>
        <end position="282"/>
    </location>
</feature>
<keyword evidence="9" id="KW-1185">Reference proteome</keyword>
<dbReference type="GO" id="GO:0016301">
    <property type="term" value="F:kinase activity"/>
    <property type="evidence" value="ECO:0007669"/>
    <property type="project" value="UniProtKB-KW"/>
</dbReference>
<evidence type="ECO:0000256" key="5">
    <source>
        <dbReference type="SAM" id="Phobius"/>
    </source>
</evidence>
<protein>
    <submittedName>
        <fullName evidence="8">Sensor histidine kinase</fullName>
    </submittedName>
</protein>
<dbReference type="InterPro" id="IPR011712">
    <property type="entry name" value="Sig_transdc_His_kin_sub3_dim/P"/>
</dbReference>
<keyword evidence="2 8" id="KW-0418">Kinase</keyword>
<evidence type="ECO:0000259" key="7">
    <source>
        <dbReference type="Pfam" id="PF07730"/>
    </source>
</evidence>
<dbReference type="InterPro" id="IPR036890">
    <property type="entry name" value="HATPase_C_sf"/>
</dbReference>
<sequence length="428" mass="45415">MSWMREITCQVGVWRAARARWKADMKQYKAAQKEGRRTGRTPEQPGPPPSGFALLPWLLMGMGAFSNLFQGKTPNPWIGAIGLLAFNSLYIYVTFRSFVKDKRKATSTRVALVVMTLLTIGLSMGYGGSWLYFFPLLGLATGAAMRGPWLGRIGLALTALAAAVSVYHTGWNASLNVAYGTFLSTMVTAAILSLTEAVRELHEAREKLALQAVEKERLRFSRDLHDLLGHTMSVIVVKSEAARRLATRDLDAAIAQVTDIEAVGRQALTEIREAVTGYREGSLATELDRARSVLTAASVEPVVARSGTPLAPQTEALLGWVVREAVTNVVRHSGATRCAITVDSTSERARLTVTDNGTGDTGTGEPSAASPPGIGGTGLKGLTERLAAAGGSLTAGPSPRGGFTVSAELPREPSDVPDAVLATAPTAG</sequence>
<dbReference type="Gene3D" id="1.20.5.1930">
    <property type="match status" value="1"/>
</dbReference>
<reference evidence="8" key="1">
    <citation type="submission" date="2022-03" db="EMBL/GenBank/DDBJ databases">
        <title>Streptomyces 7R015 and 7R016 isolated from Barleria lupulina in Thailand.</title>
        <authorList>
            <person name="Kanchanasin P."/>
            <person name="Phongsopitanun W."/>
            <person name="Tanasupawat S."/>
        </authorList>
    </citation>
    <scope>NUCLEOTIDE SEQUENCE</scope>
    <source>
        <strain evidence="8">7R016</strain>
    </source>
</reference>
<evidence type="ECO:0000256" key="3">
    <source>
        <dbReference type="ARBA" id="ARBA00023012"/>
    </source>
</evidence>
<gene>
    <name evidence="8" type="ORF">MQN93_09950</name>
</gene>
<evidence type="ECO:0000256" key="4">
    <source>
        <dbReference type="SAM" id="MobiDB-lite"/>
    </source>
</evidence>
<feature type="transmembrane region" description="Helical" evidence="5">
    <location>
        <begin position="52"/>
        <end position="70"/>
    </location>
</feature>
<dbReference type="PANTHER" id="PTHR24421">
    <property type="entry name" value="NITRATE/NITRITE SENSOR PROTEIN NARX-RELATED"/>
    <property type="match status" value="1"/>
</dbReference>
<feature type="region of interest" description="Disordered" evidence="4">
    <location>
        <begin position="352"/>
        <end position="428"/>
    </location>
</feature>
<evidence type="ECO:0000256" key="1">
    <source>
        <dbReference type="ARBA" id="ARBA00022679"/>
    </source>
</evidence>
<feature type="transmembrane region" description="Helical" evidence="5">
    <location>
        <begin position="76"/>
        <end position="95"/>
    </location>
</feature>
<dbReference type="EMBL" id="JALDAX010000003">
    <property type="protein sequence ID" value="MCI3240043.1"/>
    <property type="molecule type" value="Genomic_DNA"/>
</dbReference>